<accession>A0ABU7XNF9</accession>
<feature type="transmembrane region" description="Helical" evidence="1">
    <location>
        <begin position="12"/>
        <end position="35"/>
    </location>
</feature>
<feature type="transmembrane region" description="Helical" evidence="1">
    <location>
        <begin position="42"/>
        <end position="65"/>
    </location>
</feature>
<reference evidence="2 3" key="1">
    <citation type="submission" date="2022-09" db="EMBL/GenBank/DDBJ databases">
        <title>Genome sequencing of Flavivirga sp. MEBiC05379.</title>
        <authorList>
            <person name="Oh H.-M."/>
            <person name="Kwon K.K."/>
            <person name="Park M.J."/>
            <person name="Yang S.-H."/>
        </authorList>
    </citation>
    <scope>NUCLEOTIDE SEQUENCE [LARGE SCALE GENOMIC DNA]</scope>
    <source>
        <strain evidence="2 3">MEBiC05379</strain>
    </source>
</reference>
<gene>
    <name evidence="2" type="ORF">N1F79_03745</name>
</gene>
<comment type="caution">
    <text evidence="2">The sequence shown here is derived from an EMBL/GenBank/DDBJ whole genome shotgun (WGS) entry which is preliminary data.</text>
</comment>
<evidence type="ECO:0000313" key="3">
    <source>
        <dbReference type="Proteomes" id="UP001337305"/>
    </source>
</evidence>
<feature type="transmembrane region" description="Helical" evidence="1">
    <location>
        <begin position="77"/>
        <end position="99"/>
    </location>
</feature>
<dbReference type="Proteomes" id="UP001337305">
    <property type="component" value="Unassembled WGS sequence"/>
</dbReference>
<keyword evidence="1" id="KW-1133">Transmembrane helix</keyword>
<protein>
    <submittedName>
        <fullName evidence="2">Uncharacterized protein</fullName>
    </submittedName>
</protein>
<keyword evidence="1" id="KW-0812">Transmembrane</keyword>
<dbReference type="EMBL" id="JAODOP010000004">
    <property type="protein sequence ID" value="MEF3832234.1"/>
    <property type="molecule type" value="Genomic_DNA"/>
</dbReference>
<keyword evidence="3" id="KW-1185">Reference proteome</keyword>
<evidence type="ECO:0000256" key="1">
    <source>
        <dbReference type="SAM" id="Phobius"/>
    </source>
</evidence>
<evidence type="ECO:0000313" key="2">
    <source>
        <dbReference type="EMBL" id="MEF3832234.1"/>
    </source>
</evidence>
<sequence length="106" mass="11481">MNELTNEYMIYFSIGTVLNSIAHLTAIIASIIIVAKVKKTATYLMLLGSILKIIMVILSIVLPILTKTPESLLSLQGGISILTGLSLFVFALGFILYAAQLVKQNP</sequence>
<keyword evidence="1" id="KW-0472">Membrane</keyword>
<name>A0ABU7XNF9_9FLAO</name>
<dbReference type="RefSeq" id="WP_303304621.1">
    <property type="nucleotide sequence ID" value="NZ_JAODOP010000004.1"/>
</dbReference>
<organism evidence="2 3">
    <name type="scientific">Flavivirga spongiicola</name>
    <dbReference type="NCBI Taxonomy" id="421621"/>
    <lineage>
        <taxon>Bacteria</taxon>
        <taxon>Pseudomonadati</taxon>
        <taxon>Bacteroidota</taxon>
        <taxon>Flavobacteriia</taxon>
        <taxon>Flavobacteriales</taxon>
        <taxon>Flavobacteriaceae</taxon>
        <taxon>Flavivirga</taxon>
    </lineage>
</organism>
<proteinExistence type="predicted"/>